<evidence type="ECO:0000313" key="3">
    <source>
        <dbReference type="Proteomes" id="UP000288805"/>
    </source>
</evidence>
<feature type="transmembrane region" description="Helical" evidence="1">
    <location>
        <begin position="40"/>
        <end position="73"/>
    </location>
</feature>
<name>A0A438GNU9_VITVI</name>
<sequence>MDQLDKLYLWPFMQDWKYSVEISGFSSFSSSSCSELDSFFLFQILAIPAIPLTMSAGLLFGTLIGTIIVSISVTIGGGKQKVSGMAIDKAIEGNGFRVVTLLRPSLCFHFLYGLTSVKFIPWLTAQGLGALVPARGGGRSHHAPCCCGHGVHTTHVVELMCACLSRVVCLRHAQGRAMVPPWCGQGFSWWLPPLSHLPPLKSNTGRFHCFLRRHQYVRTRSPSGAHAMHVWSARDAHLAHPTVRVWLAHGARVACVWLAHDLLTWLLEFEPPNLQDFLLSS</sequence>
<proteinExistence type="predicted"/>
<protein>
    <submittedName>
        <fullName evidence="2">Uncharacterized protein</fullName>
    </submittedName>
</protein>
<evidence type="ECO:0000256" key="1">
    <source>
        <dbReference type="SAM" id="Phobius"/>
    </source>
</evidence>
<keyword evidence="1" id="KW-0812">Transmembrane</keyword>
<dbReference type="PANTHER" id="PTHR46826">
    <property type="match status" value="1"/>
</dbReference>
<dbReference type="InterPro" id="IPR053240">
    <property type="entry name" value="VTT_domain"/>
</dbReference>
<dbReference type="PROSITE" id="PS51257">
    <property type="entry name" value="PROKAR_LIPOPROTEIN"/>
    <property type="match status" value="1"/>
</dbReference>
<dbReference type="PANTHER" id="PTHR46826:SF1">
    <property type="entry name" value="TVP38_TMEM64 FAMILY MEMBRANE PROTEIN YDJX"/>
    <property type="match status" value="1"/>
</dbReference>
<comment type="caution">
    <text evidence="2">The sequence shown here is derived from an EMBL/GenBank/DDBJ whole genome shotgun (WGS) entry which is preliminary data.</text>
</comment>
<dbReference type="Proteomes" id="UP000288805">
    <property type="component" value="Unassembled WGS sequence"/>
</dbReference>
<accession>A0A438GNU9</accession>
<reference evidence="2 3" key="1">
    <citation type="journal article" date="2018" name="PLoS Genet.">
        <title>Population sequencing reveals clonal diversity and ancestral inbreeding in the grapevine cultivar Chardonnay.</title>
        <authorList>
            <person name="Roach M.J."/>
            <person name="Johnson D.L."/>
            <person name="Bohlmann J."/>
            <person name="van Vuuren H.J."/>
            <person name="Jones S.J."/>
            <person name="Pretorius I.S."/>
            <person name="Schmidt S.A."/>
            <person name="Borneman A.R."/>
        </authorList>
    </citation>
    <scope>NUCLEOTIDE SEQUENCE [LARGE SCALE GENOMIC DNA]</scope>
    <source>
        <strain evidence="3">cv. Chardonnay</strain>
        <tissue evidence="2">Leaf</tissue>
    </source>
</reference>
<keyword evidence="1" id="KW-0472">Membrane</keyword>
<organism evidence="2 3">
    <name type="scientific">Vitis vinifera</name>
    <name type="common">Grape</name>
    <dbReference type="NCBI Taxonomy" id="29760"/>
    <lineage>
        <taxon>Eukaryota</taxon>
        <taxon>Viridiplantae</taxon>
        <taxon>Streptophyta</taxon>
        <taxon>Embryophyta</taxon>
        <taxon>Tracheophyta</taxon>
        <taxon>Spermatophyta</taxon>
        <taxon>Magnoliopsida</taxon>
        <taxon>eudicotyledons</taxon>
        <taxon>Gunneridae</taxon>
        <taxon>Pentapetalae</taxon>
        <taxon>rosids</taxon>
        <taxon>Vitales</taxon>
        <taxon>Vitaceae</taxon>
        <taxon>Viteae</taxon>
        <taxon>Vitis</taxon>
    </lineage>
</organism>
<evidence type="ECO:0000313" key="2">
    <source>
        <dbReference type="EMBL" id="RVW73862.1"/>
    </source>
</evidence>
<dbReference type="AlphaFoldDB" id="A0A438GNU9"/>
<keyword evidence="1" id="KW-1133">Transmembrane helix</keyword>
<dbReference type="EMBL" id="QGNW01000381">
    <property type="protein sequence ID" value="RVW73862.1"/>
    <property type="molecule type" value="Genomic_DNA"/>
</dbReference>
<gene>
    <name evidence="2" type="ORF">CK203_059900</name>
</gene>